<dbReference type="PROSITE" id="PS50249">
    <property type="entry name" value="MPN"/>
    <property type="match status" value="1"/>
</dbReference>
<dbReference type="GO" id="GO:0008237">
    <property type="term" value="F:metallopeptidase activity"/>
    <property type="evidence" value="ECO:0007669"/>
    <property type="project" value="InterPro"/>
</dbReference>
<evidence type="ECO:0000259" key="5">
    <source>
        <dbReference type="PROSITE" id="PS50249"/>
    </source>
</evidence>
<dbReference type="CDD" id="cd08065">
    <property type="entry name" value="MPN_eIF3h"/>
    <property type="match status" value="1"/>
</dbReference>
<name>A0A9W7ALM9_9STRA</name>
<sequence>MAELHIDGVALLKIISHSTNYLPQNVSGSLLGLEVTETSSGSIVHVTNSFGFPQTTSVPEPVDAVEEEVDPAAAAAGVPPPEEDEDASDPHIVASNEAQDGYQREMMKMLKNVNVDSNVVGWYHSTYLGTFASSTLIETQLSYQLELGDNAVVLLYDPIQTANNSQGEVVVKAYTLTKEFVEKKERGGKEYINTKNVFKEMTVKVRNPGLVRAALFDLDRNNSPAAAGASVPRTVLTNSQYGANGEVDFDRLDLSTNPFLEKNLEFLCQWVDELSSEQSKFQVYARQLLKEEGGGSVHPIQLRGSSRSNTTRVHVDKSKRWTDAEAPSRIDALLSNLQLTTYCNNVNDFAERSFSKLFLAGGLQGATN</sequence>
<dbReference type="InterPro" id="IPR037518">
    <property type="entry name" value="MPN"/>
</dbReference>
<evidence type="ECO:0000313" key="7">
    <source>
        <dbReference type="Proteomes" id="UP001165085"/>
    </source>
</evidence>
<organism evidence="6 7">
    <name type="scientific">Triparma strigata</name>
    <dbReference type="NCBI Taxonomy" id="1606541"/>
    <lineage>
        <taxon>Eukaryota</taxon>
        <taxon>Sar</taxon>
        <taxon>Stramenopiles</taxon>
        <taxon>Ochrophyta</taxon>
        <taxon>Bolidophyceae</taxon>
        <taxon>Parmales</taxon>
        <taxon>Triparmaceae</taxon>
        <taxon>Triparma</taxon>
    </lineage>
</organism>
<dbReference type="InterPro" id="IPR000555">
    <property type="entry name" value="JAMM/MPN+_dom"/>
</dbReference>
<dbReference type="InterPro" id="IPR027524">
    <property type="entry name" value="eIF3h"/>
</dbReference>
<dbReference type="Gene3D" id="3.40.140.10">
    <property type="entry name" value="Cytidine Deaminase, domain 2"/>
    <property type="match status" value="1"/>
</dbReference>
<keyword evidence="3" id="KW-0648">Protein biosynthesis</keyword>
<keyword evidence="1" id="KW-0963">Cytoplasm</keyword>
<feature type="region of interest" description="Disordered" evidence="4">
    <location>
        <begin position="70"/>
        <end position="89"/>
    </location>
</feature>
<dbReference type="Pfam" id="PF19445">
    <property type="entry name" value="eIF3h_C"/>
    <property type="match status" value="1"/>
</dbReference>
<keyword evidence="7" id="KW-1185">Reference proteome</keyword>
<dbReference type="OrthoDB" id="10265695at2759"/>
<dbReference type="GO" id="GO:0003743">
    <property type="term" value="F:translation initiation factor activity"/>
    <property type="evidence" value="ECO:0007669"/>
    <property type="project" value="UniProtKB-KW"/>
</dbReference>
<evidence type="ECO:0000256" key="4">
    <source>
        <dbReference type="SAM" id="MobiDB-lite"/>
    </source>
</evidence>
<dbReference type="Proteomes" id="UP001165085">
    <property type="component" value="Unassembled WGS sequence"/>
</dbReference>
<keyword evidence="2" id="KW-0396">Initiation factor</keyword>
<dbReference type="SMART" id="SM00232">
    <property type="entry name" value="JAB_MPN"/>
    <property type="match status" value="1"/>
</dbReference>
<accession>A0A9W7ALM9</accession>
<dbReference type="PANTHER" id="PTHR10410">
    <property type="entry name" value="EUKARYOTIC TRANSLATION INITIATION FACTOR 3 -RELATED"/>
    <property type="match status" value="1"/>
</dbReference>
<reference evidence="7" key="1">
    <citation type="journal article" date="2023" name="Commun. Biol.">
        <title>Genome analysis of Parmales, the sister group of diatoms, reveals the evolutionary specialization of diatoms from phago-mixotrophs to photoautotrophs.</title>
        <authorList>
            <person name="Ban H."/>
            <person name="Sato S."/>
            <person name="Yoshikawa S."/>
            <person name="Yamada K."/>
            <person name="Nakamura Y."/>
            <person name="Ichinomiya M."/>
            <person name="Sato N."/>
            <person name="Blanc-Mathieu R."/>
            <person name="Endo H."/>
            <person name="Kuwata A."/>
            <person name="Ogata H."/>
        </authorList>
    </citation>
    <scope>NUCLEOTIDE SEQUENCE [LARGE SCALE GENOMIC DNA]</scope>
    <source>
        <strain evidence="7">NIES 3701</strain>
    </source>
</reference>
<dbReference type="InterPro" id="IPR050242">
    <property type="entry name" value="JAMM_MPN+_peptidase_M67A"/>
</dbReference>
<evidence type="ECO:0000256" key="2">
    <source>
        <dbReference type="ARBA" id="ARBA00022540"/>
    </source>
</evidence>
<evidence type="ECO:0000256" key="3">
    <source>
        <dbReference type="ARBA" id="ARBA00022917"/>
    </source>
</evidence>
<protein>
    <recommendedName>
        <fullName evidence="5">MPN domain-containing protein</fullName>
    </recommendedName>
</protein>
<dbReference type="GO" id="GO:0005852">
    <property type="term" value="C:eukaryotic translation initiation factor 3 complex"/>
    <property type="evidence" value="ECO:0007669"/>
    <property type="project" value="InterPro"/>
</dbReference>
<evidence type="ECO:0000313" key="6">
    <source>
        <dbReference type="EMBL" id="GMH71632.1"/>
    </source>
</evidence>
<evidence type="ECO:0000256" key="1">
    <source>
        <dbReference type="ARBA" id="ARBA00022490"/>
    </source>
</evidence>
<gene>
    <name evidence="6" type="ORF">TrST_g1392</name>
</gene>
<dbReference type="InterPro" id="IPR045810">
    <property type="entry name" value="eIF3h_C"/>
</dbReference>
<dbReference type="AlphaFoldDB" id="A0A9W7ALM9"/>
<dbReference type="EMBL" id="BRXY01000150">
    <property type="protein sequence ID" value="GMH71632.1"/>
    <property type="molecule type" value="Genomic_DNA"/>
</dbReference>
<feature type="domain" description="MPN" evidence="5">
    <location>
        <begin position="4"/>
        <end position="180"/>
    </location>
</feature>
<comment type="caution">
    <text evidence="6">The sequence shown here is derived from an EMBL/GenBank/DDBJ whole genome shotgun (WGS) entry which is preliminary data.</text>
</comment>
<proteinExistence type="predicted"/>
<dbReference type="Pfam" id="PF01398">
    <property type="entry name" value="JAB"/>
    <property type="match status" value="1"/>
</dbReference>